<dbReference type="Proteomes" id="UP000002420">
    <property type="component" value="Chromosome"/>
</dbReference>
<keyword evidence="2" id="KW-1185">Reference proteome</keyword>
<dbReference type="RefSeq" id="WP_012469048.1">
    <property type="nucleotide sequence ID" value="NC_010814.1"/>
</dbReference>
<dbReference type="HOGENOM" id="CLU_2507993_0_0_7"/>
<dbReference type="STRING" id="398767.Glov_0975"/>
<dbReference type="Pfam" id="PF19663">
    <property type="entry name" value="DUF6166"/>
    <property type="match status" value="1"/>
</dbReference>
<evidence type="ECO:0000313" key="2">
    <source>
        <dbReference type="Proteomes" id="UP000002420"/>
    </source>
</evidence>
<sequence length="85" mass="9638">MRETPWYTDSACHHSSTNPPMTPCYTHHNTEQLALALLLDVIPNQQALTLHRRFAGEVIARLPQGRSPLFLSRQEIMAWVTSIAV</sequence>
<organism evidence="1 2">
    <name type="scientific">Trichlorobacter lovleyi (strain ATCC BAA-1151 / DSM 17278 / SZ)</name>
    <name type="common">Geobacter lovleyi</name>
    <dbReference type="NCBI Taxonomy" id="398767"/>
    <lineage>
        <taxon>Bacteria</taxon>
        <taxon>Pseudomonadati</taxon>
        <taxon>Thermodesulfobacteriota</taxon>
        <taxon>Desulfuromonadia</taxon>
        <taxon>Geobacterales</taxon>
        <taxon>Geobacteraceae</taxon>
        <taxon>Trichlorobacter</taxon>
    </lineage>
</organism>
<dbReference type="KEGG" id="glo:Glov_0975"/>
<protein>
    <submittedName>
        <fullName evidence="1">Uncharacterized protein</fullName>
    </submittedName>
</protein>
<gene>
    <name evidence="1" type="ordered locus">Glov_0975</name>
</gene>
<evidence type="ECO:0000313" key="1">
    <source>
        <dbReference type="EMBL" id="ACD94698.1"/>
    </source>
</evidence>
<proteinExistence type="predicted"/>
<name>B3E5M7_TRIL1</name>
<reference evidence="1 2" key="1">
    <citation type="submission" date="2008-05" db="EMBL/GenBank/DDBJ databases">
        <title>Complete sequence of chromosome of Geobacter lovleyi SZ.</title>
        <authorList>
            <consortium name="US DOE Joint Genome Institute"/>
            <person name="Lucas S."/>
            <person name="Copeland A."/>
            <person name="Lapidus A."/>
            <person name="Glavina del Rio T."/>
            <person name="Dalin E."/>
            <person name="Tice H."/>
            <person name="Bruce D."/>
            <person name="Goodwin L."/>
            <person name="Pitluck S."/>
            <person name="Chertkov O."/>
            <person name="Meincke L."/>
            <person name="Brettin T."/>
            <person name="Detter J.C."/>
            <person name="Han C."/>
            <person name="Tapia R."/>
            <person name="Kuske C.R."/>
            <person name="Schmutz J."/>
            <person name="Larimer F."/>
            <person name="Land M."/>
            <person name="Hauser L."/>
            <person name="Kyrpides N."/>
            <person name="Mikhailova N."/>
            <person name="Sung Y."/>
            <person name="Fletcher K.E."/>
            <person name="Ritalahti K.M."/>
            <person name="Loeffler F.E."/>
            <person name="Richardson P."/>
        </authorList>
    </citation>
    <scope>NUCLEOTIDE SEQUENCE [LARGE SCALE GENOMIC DNA]</scope>
    <source>
        <strain evidence="2">ATCC BAA-1151 / DSM 17278 / SZ</strain>
    </source>
</reference>
<dbReference type="EMBL" id="CP001089">
    <property type="protein sequence ID" value="ACD94698.1"/>
    <property type="molecule type" value="Genomic_DNA"/>
</dbReference>
<dbReference type="AlphaFoldDB" id="B3E5M7"/>
<accession>B3E5M7</accession>
<dbReference type="InterPro" id="IPR046164">
    <property type="entry name" value="DUF6166"/>
</dbReference>